<dbReference type="GO" id="GO:0015648">
    <property type="term" value="F:lipid-linked peptidoglycan transporter activity"/>
    <property type="evidence" value="ECO:0007669"/>
    <property type="project" value="TreeGrafter"/>
</dbReference>
<feature type="transmembrane region" description="Helical" evidence="6">
    <location>
        <begin position="262"/>
        <end position="280"/>
    </location>
</feature>
<evidence type="ECO:0000256" key="2">
    <source>
        <dbReference type="ARBA" id="ARBA00022692"/>
    </source>
</evidence>
<feature type="transmembrane region" description="Helical" evidence="6">
    <location>
        <begin position="292"/>
        <end position="313"/>
    </location>
</feature>
<dbReference type="AlphaFoldDB" id="A0A1F4UUS9"/>
<dbReference type="GO" id="GO:0008360">
    <property type="term" value="P:regulation of cell shape"/>
    <property type="evidence" value="ECO:0007669"/>
    <property type="project" value="UniProtKB-KW"/>
</dbReference>
<dbReference type="EMBL" id="MEVF01000035">
    <property type="protein sequence ID" value="OGC48714.1"/>
    <property type="molecule type" value="Genomic_DNA"/>
</dbReference>
<dbReference type="GO" id="GO:0032153">
    <property type="term" value="C:cell division site"/>
    <property type="evidence" value="ECO:0007669"/>
    <property type="project" value="TreeGrafter"/>
</dbReference>
<dbReference type="Proteomes" id="UP000177458">
    <property type="component" value="Unassembled WGS sequence"/>
</dbReference>
<dbReference type="Pfam" id="PF01098">
    <property type="entry name" value="FTSW_RODA_SPOVE"/>
    <property type="match status" value="1"/>
</dbReference>
<evidence type="ECO:0000256" key="1">
    <source>
        <dbReference type="ARBA" id="ARBA00004141"/>
    </source>
</evidence>
<name>A0A1F4UUS9_UNCKA</name>
<reference evidence="7 8" key="1">
    <citation type="journal article" date="2016" name="Nat. Commun.">
        <title>Thousands of microbial genomes shed light on interconnected biogeochemical processes in an aquifer system.</title>
        <authorList>
            <person name="Anantharaman K."/>
            <person name="Brown C.T."/>
            <person name="Hug L.A."/>
            <person name="Sharon I."/>
            <person name="Castelle C.J."/>
            <person name="Probst A.J."/>
            <person name="Thomas B.C."/>
            <person name="Singh A."/>
            <person name="Wilkins M.J."/>
            <person name="Karaoz U."/>
            <person name="Brodie E.L."/>
            <person name="Williams K.H."/>
            <person name="Hubbard S.S."/>
            <person name="Banfield J.F."/>
        </authorList>
    </citation>
    <scope>NUCLEOTIDE SEQUENCE [LARGE SCALE GENOMIC DNA]</scope>
</reference>
<dbReference type="GO" id="GO:0005886">
    <property type="term" value="C:plasma membrane"/>
    <property type="evidence" value="ECO:0007669"/>
    <property type="project" value="TreeGrafter"/>
</dbReference>
<accession>A0A1F4UUS9</accession>
<sequence>MFARKLNKPLLILPILLFSIGYITLKSTHKELAVHQLFYFILGYIFYILISAVPSEFFSKYWKVFYIPTIVILLITVLLGIEKYGSSSWIKIGIFVVQPSEFAKISLILTLAALICTNTESINSTRKMLNISFSSLIVIIMVLVQPDLGSALILFIVAIGMLFYSGLSKYFFIGAFIVLGVLSSPFWHLLQDYQKKRVLVFLNPSLDILGAGYNVTQSVIAIGSGRLMGKGFEMGTQSHLGYLPVFWTDFIFASFAEEWGFIGTLIFNLIYISFLIYLLYLSNRANSTFKSIVIIGVFFVFLFQYMVNVGMNMGMLPVTGITLPFVSYGGSSLLSSLILLGLVQSMSKE</sequence>
<evidence type="ECO:0000256" key="6">
    <source>
        <dbReference type="SAM" id="Phobius"/>
    </source>
</evidence>
<dbReference type="GO" id="GO:0051301">
    <property type="term" value="P:cell division"/>
    <property type="evidence" value="ECO:0007669"/>
    <property type="project" value="InterPro"/>
</dbReference>
<feature type="transmembrane region" description="Helical" evidence="6">
    <location>
        <begin position="37"/>
        <end position="55"/>
    </location>
</feature>
<evidence type="ECO:0008006" key="9">
    <source>
        <dbReference type="Google" id="ProtNLM"/>
    </source>
</evidence>
<proteinExistence type="predicted"/>
<evidence type="ECO:0000313" key="8">
    <source>
        <dbReference type="Proteomes" id="UP000177458"/>
    </source>
</evidence>
<keyword evidence="5 6" id="KW-0472">Membrane</keyword>
<keyword evidence="4 6" id="KW-1133">Transmembrane helix</keyword>
<evidence type="ECO:0000256" key="4">
    <source>
        <dbReference type="ARBA" id="ARBA00022989"/>
    </source>
</evidence>
<dbReference type="PANTHER" id="PTHR30474">
    <property type="entry name" value="CELL CYCLE PROTEIN"/>
    <property type="match status" value="1"/>
</dbReference>
<evidence type="ECO:0000313" key="7">
    <source>
        <dbReference type="EMBL" id="OGC48714.1"/>
    </source>
</evidence>
<evidence type="ECO:0000256" key="3">
    <source>
        <dbReference type="ARBA" id="ARBA00022960"/>
    </source>
</evidence>
<organism evidence="7 8">
    <name type="scientific">candidate division WWE3 bacterium RIFCSPLOWO2_01_FULL_37_15</name>
    <dbReference type="NCBI Taxonomy" id="1802622"/>
    <lineage>
        <taxon>Bacteria</taxon>
        <taxon>Katanobacteria</taxon>
    </lineage>
</organism>
<evidence type="ECO:0000256" key="5">
    <source>
        <dbReference type="ARBA" id="ARBA00023136"/>
    </source>
</evidence>
<dbReference type="PANTHER" id="PTHR30474:SF1">
    <property type="entry name" value="PEPTIDOGLYCAN GLYCOSYLTRANSFERASE MRDB"/>
    <property type="match status" value="1"/>
</dbReference>
<dbReference type="PROSITE" id="PS00428">
    <property type="entry name" value="FTSW_RODA_SPOVE"/>
    <property type="match status" value="1"/>
</dbReference>
<feature type="transmembrane region" description="Helical" evidence="6">
    <location>
        <begin position="325"/>
        <end position="343"/>
    </location>
</feature>
<protein>
    <recommendedName>
        <fullName evidence="9">Rod shape-determining protein RodA</fullName>
    </recommendedName>
</protein>
<comment type="subcellular location">
    <subcellularLocation>
        <location evidence="1">Membrane</location>
        <topology evidence="1">Multi-pass membrane protein</topology>
    </subcellularLocation>
</comment>
<feature type="transmembrane region" description="Helical" evidence="6">
    <location>
        <begin position="136"/>
        <end position="164"/>
    </location>
</feature>
<dbReference type="InterPro" id="IPR001182">
    <property type="entry name" value="FtsW/RodA"/>
</dbReference>
<feature type="transmembrane region" description="Helical" evidence="6">
    <location>
        <begin position="170"/>
        <end position="190"/>
    </location>
</feature>
<gene>
    <name evidence="7" type="ORF">A3A69_01445</name>
</gene>
<keyword evidence="2 6" id="KW-0812">Transmembrane</keyword>
<dbReference type="InterPro" id="IPR018365">
    <property type="entry name" value="Cell_cycle_FtsW-rel_CS"/>
</dbReference>
<comment type="caution">
    <text evidence="7">The sequence shown here is derived from an EMBL/GenBank/DDBJ whole genome shotgun (WGS) entry which is preliminary data.</text>
</comment>
<feature type="transmembrane region" description="Helical" evidence="6">
    <location>
        <begin position="6"/>
        <end position="25"/>
    </location>
</feature>
<feature type="transmembrane region" description="Helical" evidence="6">
    <location>
        <begin position="61"/>
        <end position="81"/>
    </location>
</feature>
<keyword evidence="3" id="KW-0133">Cell shape</keyword>